<organism evidence="2 3">
    <name type="scientific">Musa troglodytarum</name>
    <name type="common">fe'i banana</name>
    <dbReference type="NCBI Taxonomy" id="320322"/>
    <lineage>
        <taxon>Eukaryota</taxon>
        <taxon>Viridiplantae</taxon>
        <taxon>Streptophyta</taxon>
        <taxon>Embryophyta</taxon>
        <taxon>Tracheophyta</taxon>
        <taxon>Spermatophyta</taxon>
        <taxon>Magnoliopsida</taxon>
        <taxon>Liliopsida</taxon>
        <taxon>Zingiberales</taxon>
        <taxon>Musaceae</taxon>
        <taxon>Musa</taxon>
    </lineage>
</organism>
<protein>
    <submittedName>
        <fullName evidence="2">Uncharacterized protein</fullName>
    </submittedName>
</protein>
<reference evidence="2" key="1">
    <citation type="submission" date="2022-05" db="EMBL/GenBank/DDBJ databases">
        <title>The Musa troglodytarum L. genome provides insights into the mechanism of non-climacteric behaviour and enrichment of carotenoids.</title>
        <authorList>
            <person name="Wang J."/>
        </authorList>
    </citation>
    <scope>NUCLEOTIDE SEQUENCE</scope>
    <source>
        <tissue evidence="2">Leaf</tissue>
    </source>
</reference>
<evidence type="ECO:0000313" key="2">
    <source>
        <dbReference type="EMBL" id="URE01179.1"/>
    </source>
</evidence>
<keyword evidence="3" id="KW-1185">Reference proteome</keyword>
<feature type="region of interest" description="Disordered" evidence="1">
    <location>
        <begin position="186"/>
        <end position="207"/>
    </location>
</feature>
<evidence type="ECO:0000256" key="1">
    <source>
        <dbReference type="SAM" id="MobiDB-lite"/>
    </source>
</evidence>
<feature type="compositionally biased region" description="Low complexity" evidence="1">
    <location>
        <begin position="76"/>
        <end position="92"/>
    </location>
</feature>
<dbReference type="Proteomes" id="UP001055439">
    <property type="component" value="Chromosome 5"/>
</dbReference>
<gene>
    <name evidence="2" type="ORF">MUK42_19986</name>
</gene>
<evidence type="ECO:0000313" key="3">
    <source>
        <dbReference type="Proteomes" id="UP001055439"/>
    </source>
</evidence>
<dbReference type="OrthoDB" id="202537at2759"/>
<feature type="compositionally biased region" description="Basic and acidic residues" evidence="1">
    <location>
        <begin position="62"/>
        <end position="71"/>
    </location>
</feature>
<dbReference type="AlphaFoldDB" id="A0A9E7FWC8"/>
<feature type="compositionally biased region" description="Gly residues" evidence="1">
    <location>
        <begin position="186"/>
        <end position="198"/>
    </location>
</feature>
<feature type="compositionally biased region" description="Basic residues" evidence="1">
    <location>
        <begin position="43"/>
        <end position="61"/>
    </location>
</feature>
<feature type="region of interest" description="Disordered" evidence="1">
    <location>
        <begin position="1"/>
        <end position="118"/>
    </location>
</feature>
<sequence>MVPSVLPIQPRLGGVGQHHVGPRRVARPRALALPPPCRGPRPLVRRQRRLDRLRHHPPRRPPGHDLHRGDHGVGAGAEPRVPGRPGRPAAGPLGQVRVQPGDRAPVGDRPQGLPRSHHGLVCPHRLGLACRHRVEERLAAPRRGRAGVPDDGLRELRAPPGRAPLGDRDGDVGVRGLLPGVDRVGGGAGHVGGIGTGGEARAEGEHG</sequence>
<dbReference type="EMBL" id="CP097507">
    <property type="protein sequence ID" value="URE01179.1"/>
    <property type="molecule type" value="Genomic_DNA"/>
</dbReference>
<accession>A0A9E7FWC8</accession>
<proteinExistence type="predicted"/>
<feature type="region of interest" description="Disordered" evidence="1">
    <location>
        <begin position="141"/>
        <end position="172"/>
    </location>
</feature>
<name>A0A9E7FWC8_9LILI</name>